<dbReference type="RefSeq" id="WP_264140307.1">
    <property type="nucleotide sequence ID" value="NZ_JAOYOD010000001.1"/>
</dbReference>
<keyword evidence="1" id="KW-0732">Signal</keyword>
<protein>
    <submittedName>
        <fullName evidence="2">Uncharacterized protein</fullName>
    </submittedName>
</protein>
<gene>
    <name evidence="2" type="ORF">N7U62_22160</name>
</gene>
<proteinExistence type="predicted"/>
<dbReference type="EMBL" id="JAOYOD010000001">
    <property type="protein sequence ID" value="MCV9389387.1"/>
    <property type="molecule type" value="Genomic_DNA"/>
</dbReference>
<keyword evidence="3" id="KW-1185">Reference proteome</keyword>
<feature type="signal peptide" evidence="1">
    <location>
        <begin position="1"/>
        <end position="19"/>
    </location>
</feature>
<evidence type="ECO:0000313" key="3">
    <source>
        <dbReference type="Proteomes" id="UP001300692"/>
    </source>
</evidence>
<sequence>MQKVVLVLSLIFLFMSACEEETIQEEQLKDLNEMMDEIQTIASSVDCTDPADWAYTGYGSKACGGPVGYIAYPTTIDTEVFLDLVAKYTAAQSAYNEANGIGSDCSVPAQPTGVVCEEGEAILVYE</sequence>
<feature type="chain" id="PRO_5047175954" evidence="1">
    <location>
        <begin position="20"/>
        <end position="126"/>
    </location>
</feature>
<dbReference type="Proteomes" id="UP001300692">
    <property type="component" value="Unassembled WGS sequence"/>
</dbReference>
<evidence type="ECO:0000313" key="2">
    <source>
        <dbReference type="EMBL" id="MCV9389387.1"/>
    </source>
</evidence>
<reference evidence="2 3" key="1">
    <citation type="submission" date="2022-10" db="EMBL/GenBank/DDBJ databases">
        <title>Comparative genomics and taxonomic characterization of three novel marine species of genus Reichenbachiella exhibiting antioxidant and polysaccharide degradation activities.</title>
        <authorList>
            <person name="Muhammad N."/>
            <person name="Lee Y.-J."/>
            <person name="Ko J."/>
            <person name="Kim S.-G."/>
        </authorList>
    </citation>
    <scope>NUCLEOTIDE SEQUENCE [LARGE SCALE GENOMIC DNA]</scope>
    <source>
        <strain evidence="2 3">ABR2-5</strain>
    </source>
</reference>
<dbReference type="PROSITE" id="PS51257">
    <property type="entry name" value="PROKAR_LIPOPROTEIN"/>
    <property type="match status" value="1"/>
</dbReference>
<evidence type="ECO:0000256" key="1">
    <source>
        <dbReference type="SAM" id="SignalP"/>
    </source>
</evidence>
<comment type="caution">
    <text evidence="2">The sequence shown here is derived from an EMBL/GenBank/DDBJ whole genome shotgun (WGS) entry which is preliminary data.</text>
</comment>
<accession>A0ABT3D0H6</accession>
<organism evidence="2 3">
    <name type="scientific">Reichenbachiella ulvae</name>
    <dbReference type="NCBI Taxonomy" id="2980104"/>
    <lineage>
        <taxon>Bacteria</taxon>
        <taxon>Pseudomonadati</taxon>
        <taxon>Bacteroidota</taxon>
        <taxon>Cytophagia</taxon>
        <taxon>Cytophagales</taxon>
        <taxon>Reichenbachiellaceae</taxon>
        <taxon>Reichenbachiella</taxon>
    </lineage>
</organism>
<name>A0ABT3D0H6_9BACT</name>